<sequence>MPRHGLGKAYEELMQADLGRVKVLFASTTTWPPATAVPEEVHGEIASGGSHDGVEEIGSTTTRPPEAATHGGAQGGVSSKELARHEEHFGVTTLQGGGVVAAA</sequence>
<comment type="caution">
    <text evidence="2">The sequence shown here is derived from an EMBL/GenBank/DDBJ whole genome shotgun (WGS) entry which is preliminary data.</text>
</comment>
<protein>
    <submittedName>
        <fullName evidence="2">Uncharacterized protein</fullName>
    </submittedName>
</protein>
<keyword evidence="3" id="KW-1185">Reference proteome</keyword>
<evidence type="ECO:0000256" key="1">
    <source>
        <dbReference type="SAM" id="MobiDB-lite"/>
    </source>
</evidence>
<evidence type="ECO:0000313" key="3">
    <source>
        <dbReference type="Proteomes" id="UP000516437"/>
    </source>
</evidence>
<dbReference type="EMBL" id="RXIC02000173">
    <property type="protein sequence ID" value="KAB1200364.1"/>
    <property type="molecule type" value="Genomic_DNA"/>
</dbReference>
<feature type="region of interest" description="Disordered" evidence="1">
    <location>
        <begin position="43"/>
        <end position="78"/>
    </location>
</feature>
<dbReference type="AlphaFoldDB" id="A0A6A1UIP3"/>
<gene>
    <name evidence="2" type="ORF">CJ030_MR0G007563</name>
</gene>
<accession>A0A6A1UIP3</accession>
<organism evidence="2 3">
    <name type="scientific">Morella rubra</name>
    <name type="common">Chinese bayberry</name>
    <dbReference type="NCBI Taxonomy" id="262757"/>
    <lineage>
        <taxon>Eukaryota</taxon>
        <taxon>Viridiplantae</taxon>
        <taxon>Streptophyta</taxon>
        <taxon>Embryophyta</taxon>
        <taxon>Tracheophyta</taxon>
        <taxon>Spermatophyta</taxon>
        <taxon>Magnoliopsida</taxon>
        <taxon>eudicotyledons</taxon>
        <taxon>Gunneridae</taxon>
        <taxon>Pentapetalae</taxon>
        <taxon>rosids</taxon>
        <taxon>fabids</taxon>
        <taxon>Fagales</taxon>
        <taxon>Myricaceae</taxon>
        <taxon>Morella</taxon>
    </lineage>
</organism>
<evidence type="ECO:0000313" key="2">
    <source>
        <dbReference type="EMBL" id="KAB1200364.1"/>
    </source>
</evidence>
<name>A0A6A1UIP3_9ROSI</name>
<reference evidence="2 3" key="1">
    <citation type="journal article" date="2019" name="Plant Biotechnol. J.">
        <title>The red bayberry genome and genetic basis of sex determination.</title>
        <authorList>
            <person name="Jia H.M."/>
            <person name="Jia H.J."/>
            <person name="Cai Q.L."/>
            <person name="Wang Y."/>
            <person name="Zhao H.B."/>
            <person name="Yang W.F."/>
            <person name="Wang G.Y."/>
            <person name="Li Y.H."/>
            <person name="Zhan D.L."/>
            <person name="Shen Y.T."/>
            <person name="Niu Q.F."/>
            <person name="Chang L."/>
            <person name="Qiu J."/>
            <person name="Zhao L."/>
            <person name="Xie H.B."/>
            <person name="Fu W.Y."/>
            <person name="Jin J."/>
            <person name="Li X.W."/>
            <person name="Jiao Y."/>
            <person name="Zhou C.C."/>
            <person name="Tu T."/>
            <person name="Chai C.Y."/>
            <person name="Gao J.L."/>
            <person name="Fan L.J."/>
            <person name="van de Weg E."/>
            <person name="Wang J.Y."/>
            <person name="Gao Z.S."/>
        </authorList>
    </citation>
    <scope>NUCLEOTIDE SEQUENCE [LARGE SCALE GENOMIC DNA]</scope>
    <source>
        <tissue evidence="2">Leaves</tissue>
    </source>
</reference>
<proteinExistence type="predicted"/>
<dbReference type="Proteomes" id="UP000516437">
    <property type="component" value="Unassembled WGS sequence"/>
</dbReference>